<dbReference type="EMBL" id="BAABHY010000006">
    <property type="protein sequence ID" value="GAA5113494.1"/>
    <property type="molecule type" value="Genomic_DNA"/>
</dbReference>
<organism evidence="1 2">
    <name type="scientific">Orbus sasakiae</name>
    <dbReference type="NCBI Taxonomy" id="1078475"/>
    <lineage>
        <taxon>Bacteria</taxon>
        <taxon>Pseudomonadati</taxon>
        <taxon>Pseudomonadota</taxon>
        <taxon>Gammaproteobacteria</taxon>
        <taxon>Orbales</taxon>
        <taxon>Orbaceae</taxon>
        <taxon>Orbus</taxon>
    </lineage>
</organism>
<name>A0ABP9NAY7_9GAMM</name>
<protein>
    <recommendedName>
        <fullName evidence="3">Phage P1-related protein</fullName>
    </recommendedName>
</protein>
<evidence type="ECO:0000313" key="2">
    <source>
        <dbReference type="Proteomes" id="UP001500171"/>
    </source>
</evidence>
<keyword evidence="2" id="KW-1185">Reference proteome</keyword>
<sequence>MSEWLPPIIPNNGYNDWNHYFNAIYKVFEQDFVIDRPVYNGVRLGLKNHPEYNGKSATFWHLISEGSIEEERLPCTYRCERITYPKPIIDNSNDGCLKIWTELRKGENRIHIWYEDENYLVVLAERKKGYILPWTAFYIKEEHSKIKYNRRWMQYKDK</sequence>
<evidence type="ECO:0008006" key="3">
    <source>
        <dbReference type="Google" id="ProtNLM"/>
    </source>
</evidence>
<accession>A0ABP9NAY7</accession>
<dbReference type="Proteomes" id="UP001500171">
    <property type="component" value="Unassembled WGS sequence"/>
</dbReference>
<reference evidence="2" key="1">
    <citation type="journal article" date="2019" name="Int. J. Syst. Evol. Microbiol.">
        <title>The Global Catalogue of Microorganisms (GCM) 10K type strain sequencing project: providing services to taxonomists for standard genome sequencing and annotation.</title>
        <authorList>
            <consortium name="The Broad Institute Genomics Platform"/>
            <consortium name="The Broad Institute Genome Sequencing Center for Infectious Disease"/>
            <person name="Wu L."/>
            <person name="Ma J."/>
        </authorList>
    </citation>
    <scope>NUCLEOTIDE SEQUENCE [LARGE SCALE GENOMIC DNA]</scope>
    <source>
        <strain evidence="2">JCM 18050</strain>
    </source>
</reference>
<comment type="caution">
    <text evidence="1">The sequence shown here is derived from an EMBL/GenBank/DDBJ whole genome shotgun (WGS) entry which is preliminary data.</text>
</comment>
<evidence type="ECO:0000313" key="1">
    <source>
        <dbReference type="EMBL" id="GAA5113494.1"/>
    </source>
</evidence>
<gene>
    <name evidence="1" type="ORF">GCM10023211_21720</name>
</gene>
<dbReference type="RefSeq" id="WP_345492127.1">
    <property type="nucleotide sequence ID" value="NZ_BAABHY010000006.1"/>
</dbReference>
<proteinExistence type="predicted"/>